<dbReference type="PANTHER" id="PTHR31694:SF26">
    <property type="entry name" value="OS05G0151100 PROTEIN"/>
    <property type="match status" value="1"/>
</dbReference>
<accession>A0AAV2D0P8</accession>
<evidence type="ECO:0008006" key="4">
    <source>
        <dbReference type="Google" id="ProtNLM"/>
    </source>
</evidence>
<gene>
    <name evidence="2" type="ORF">LTRI10_LOCUS9495</name>
</gene>
<dbReference type="Pfam" id="PF13668">
    <property type="entry name" value="Ferritin_2"/>
    <property type="match status" value="1"/>
</dbReference>
<evidence type="ECO:0000313" key="3">
    <source>
        <dbReference type="Proteomes" id="UP001497516"/>
    </source>
</evidence>
<feature type="chain" id="PRO_5043920584" description="Desiccation-related protein PCC13-62" evidence="1">
    <location>
        <begin position="33"/>
        <end position="321"/>
    </location>
</feature>
<dbReference type="Proteomes" id="UP001497516">
    <property type="component" value="Chromosome 10"/>
</dbReference>
<keyword evidence="1" id="KW-0732">Signal</keyword>
<dbReference type="AlphaFoldDB" id="A0AAV2D0P8"/>
<proteinExistence type="predicted"/>
<organism evidence="2 3">
    <name type="scientific">Linum trigynum</name>
    <dbReference type="NCBI Taxonomy" id="586398"/>
    <lineage>
        <taxon>Eukaryota</taxon>
        <taxon>Viridiplantae</taxon>
        <taxon>Streptophyta</taxon>
        <taxon>Embryophyta</taxon>
        <taxon>Tracheophyta</taxon>
        <taxon>Spermatophyta</taxon>
        <taxon>Magnoliopsida</taxon>
        <taxon>eudicotyledons</taxon>
        <taxon>Gunneridae</taxon>
        <taxon>Pentapetalae</taxon>
        <taxon>rosids</taxon>
        <taxon>fabids</taxon>
        <taxon>Malpighiales</taxon>
        <taxon>Linaceae</taxon>
        <taxon>Linum</taxon>
    </lineage>
</organism>
<reference evidence="2 3" key="1">
    <citation type="submission" date="2024-04" db="EMBL/GenBank/DDBJ databases">
        <authorList>
            <person name="Fracassetti M."/>
        </authorList>
    </citation>
    <scope>NUCLEOTIDE SEQUENCE [LARGE SCALE GENOMIC DNA]</scope>
</reference>
<evidence type="ECO:0000256" key="1">
    <source>
        <dbReference type="SAM" id="SignalP"/>
    </source>
</evidence>
<dbReference type="PANTHER" id="PTHR31694">
    <property type="entry name" value="DESICCATION-LIKE PROTEIN"/>
    <property type="match status" value="1"/>
</dbReference>
<evidence type="ECO:0000313" key="2">
    <source>
        <dbReference type="EMBL" id="CAL1362523.1"/>
    </source>
</evidence>
<protein>
    <recommendedName>
        <fullName evidence="4">Desiccation-related protein PCC13-62</fullName>
    </recommendedName>
</protein>
<feature type="signal peptide" evidence="1">
    <location>
        <begin position="1"/>
        <end position="32"/>
    </location>
</feature>
<sequence>MAARRPPSSPANTLATAAFLLAILLPPFSVHGDTSAHCAPIKASDRDQIQFALNLEFLEAELFLHAALGHGLDEIAPEYALGGPPPVGAQKANLGPTIRRIVEEFGFQEIGHLRAIFETVGGVPRPLYDLSAKNFGVIFEEAVGEYFGGRLEPPFNPYLCETNFLLACYLIPYVGLNGYVGTIPNLAKYTSRRLVAGLLGAEAGQDAVFRTLLYERSHEQVQPYDNITVADFTAALSQLRNRLGMCGLKDEGLWVPPELGAENRTESNVLSLDFNSLAYARTPPEILRIVYGTGDEHRPGGFLPRGGNGKIAMDLLQDGKC</sequence>
<name>A0AAV2D0P8_9ROSI</name>
<dbReference type="EMBL" id="OZ034814">
    <property type="protein sequence ID" value="CAL1362523.1"/>
    <property type="molecule type" value="Genomic_DNA"/>
</dbReference>
<dbReference type="InterPro" id="IPR052965">
    <property type="entry name" value="Pigment-catalase-like"/>
</dbReference>
<keyword evidence="3" id="KW-1185">Reference proteome</keyword>